<evidence type="ECO:0000313" key="2">
    <source>
        <dbReference type="Proteomes" id="UP001165063"/>
    </source>
</evidence>
<keyword evidence="2" id="KW-1185">Reference proteome</keyword>
<evidence type="ECO:0000313" key="1">
    <source>
        <dbReference type="EMBL" id="GME74378.1"/>
    </source>
</evidence>
<dbReference type="Proteomes" id="UP001165063">
    <property type="component" value="Unassembled WGS sequence"/>
</dbReference>
<accession>A0A9W6WJM8</accession>
<organism evidence="1 2">
    <name type="scientific">Ambrosiozyma monospora</name>
    <name type="common">Yeast</name>
    <name type="synonym">Endomycopsis monosporus</name>
    <dbReference type="NCBI Taxonomy" id="43982"/>
    <lineage>
        <taxon>Eukaryota</taxon>
        <taxon>Fungi</taxon>
        <taxon>Dikarya</taxon>
        <taxon>Ascomycota</taxon>
        <taxon>Saccharomycotina</taxon>
        <taxon>Pichiomycetes</taxon>
        <taxon>Pichiales</taxon>
        <taxon>Pichiaceae</taxon>
        <taxon>Ambrosiozyma</taxon>
    </lineage>
</organism>
<protein>
    <submittedName>
        <fullName evidence="1">Unnamed protein product</fullName>
    </submittedName>
</protein>
<dbReference type="AlphaFoldDB" id="A0A9W6WJM8"/>
<reference evidence="1" key="1">
    <citation type="submission" date="2023-04" db="EMBL/GenBank/DDBJ databases">
        <title>Ambrosiozyma monospora NBRC 1965.</title>
        <authorList>
            <person name="Ichikawa N."/>
            <person name="Sato H."/>
            <person name="Tonouchi N."/>
        </authorList>
    </citation>
    <scope>NUCLEOTIDE SEQUENCE</scope>
    <source>
        <strain evidence="1">NBRC 1965</strain>
    </source>
</reference>
<dbReference type="OrthoDB" id="3997164at2759"/>
<gene>
    <name evidence="1" type="ORF">Amon01_000947600</name>
</gene>
<dbReference type="EMBL" id="BSXU01011239">
    <property type="protein sequence ID" value="GME74378.1"/>
    <property type="molecule type" value="Genomic_DNA"/>
</dbReference>
<comment type="caution">
    <text evidence="1">The sequence shown here is derived from an EMBL/GenBank/DDBJ whole genome shotgun (WGS) entry which is preliminary data.</text>
</comment>
<sequence length="262" mass="30286">MYPSQTHFLLPDIVSGFEDVWCRINDRFGDSCVFLFGSGDVKRRFDSLRSGNGIEELNYKPNYSFWPFIRKINGQKTQFWKGVEGVSYANHGVEPRYYFHLHKGPPGCVFIRYYIDVDDFSFDYICSPKTQQQLNKENAIISAIPKDDKDKDIIFVDRISKNNTDLKSASVSIGEQFEIIRTHNDNMFSRQYVRNSDGVYLPKTIRLIYSRHSSCEETIKFVMMFNGNVKDKKGVGHLLMILKCLRGSVIVVLIPMSLLKCV</sequence>
<proteinExistence type="predicted"/>
<name>A0A9W6WJM8_AMBMO</name>